<proteinExistence type="predicted"/>
<dbReference type="EMBL" id="CAJNOQ010000560">
    <property type="protein sequence ID" value="CAF0814695.1"/>
    <property type="molecule type" value="Genomic_DNA"/>
</dbReference>
<dbReference type="Gene3D" id="3.90.1570.10">
    <property type="entry name" value="tt1808, chain A"/>
    <property type="match status" value="1"/>
</dbReference>
<dbReference type="SUPFAM" id="SSF52980">
    <property type="entry name" value="Restriction endonuclease-like"/>
    <property type="match status" value="1"/>
</dbReference>
<sequence length="141" mass="16009">MDDSSVIEISEKYQGCKVEVSDKIAIMRRDDSASAINSSIYYHLYKWWLDNGKPGKVRGPDAGIDFGYNENGERIIYSPDSFWVAPSQIQNYVPDVAFQQWLPAFVIEVGSPGQTLQQQRKKMEFCLGGLLSRQQPLVIPF</sequence>
<accession>A0A813TJE2</accession>
<dbReference type="InterPro" id="IPR011335">
    <property type="entry name" value="Restrct_endonuc-II-like"/>
</dbReference>
<dbReference type="GO" id="GO:0006281">
    <property type="term" value="P:DNA repair"/>
    <property type="evidence" value="ECO:0007669"/>
    <property type="project" value="UniProtKB-ARBA"/>
</dbReference>
<evidence type="ECO:0000313" key="3">
    <source>
        <dbReference type="EMBL" id="CAF3600702.1"/>
    </source>
</evidence>
<dbReference type="Proteomes" id="UP000681722">
    <property type="component" value="Unassembled WGS sequence"/>
</dbReference>
<evidence type="ECO:0000313" key="4">
    <source>
        <dbReference type="Proteomes" id="UP000663829"/>
    </source>
</evidence>
<dbReference type="AlphaFoldDB" id="A0A813TJE2"/>
<dbReference type="Proteomes" id="UP000663829">
    <property type="component" value="Unassembled WGS sequence"/>
</dbReference>
<dbReference type="Pfam" id="PF05685">
    <property type="entry name" value="Uma2"/>
    <property type="match status" value="1"/>
</dbReference>
<evidence type="ECO:0000313" key="2">
    <source>
        <dbReference type="EMBL" id="CAF0814695.1"/>
    </source>
</evidence>
<dbReference type="InterPro" id="IPR012296">
    <property type="entry name" value="Nuclease_put_TT1808"/>
</dbReference>
<evidence type="ECO:0000259" key="1">
    <source>
        <dbReference type="Pfam" id="PF05685"/>
    </source>
</evidence>
<reference evidence="2" key="1">
    <citation type="submission" date="2021-02" db="EMBL/GenBank/DDBJ databases">
        <authorList>
            <person name="Nowell W R."/>
        </authorList>
    </citation>
    <scope>NUCLEOTIDE SEQUENCE</scope>
</reference>
<comment type="caution">
    <text evidence="2">The sequence shown here is derived from an EMBL/GenBank/DDBJ whole genome shotgun (WGS) entry which is preliminary data.</text>
</comment>
<name>A0A813TJE2_9BILA</name>
<keyword evidence="4" id="KW-1185">Reference proteome</keyword>
<dbReference type="EMBL" id="CAJOBC010000560">
    <property type="protein sequence ID" value="CAF3600702.1"/>
    <property type="molecule type" value="Genomic_DNA"/>
</dbReference>
<organism evidence="2 4">
    <name type="scientific">Didymodactylos carnosus</name>
    <dbReference type="NCBI Taxonomy" id="1234261"/>
    <lineage>
        <taxon>Eukaryota</taxon>
        <taxon>Metazoa</taxon>
        <taxon>Spiralia</taxon>
        <taxon>Gnathifera</taxon>
        <taxon>Rotifera</taxon>
        <taxon>Eurotatoria</taxon>
        <taxon>Bdelloidea</taxon>
        <taxon>Philodinida</taxon>
        <taxon>Philodinidae</taxon>
        <taxon>Didymodactylos</taxon>
    </lineage>
</organism>
<dbReference type="InterPro" id="IPR008538">
    <property type="entry name" value="Uma2"/>
</dbReference>
<feature type="domain" description="Putative restriction endonuclease" evidence="1">
    <location>
        <begin position="23"/>
        <end position="125"/>
    </location>
</feature>
<gene>
    <name evidence="2" type="ORF">GPM918_LOCUS4223</name>
    <name evidence="3" type="ORF">SRO942_LOCUS4223</name>
</gene>
<protein>
    <recommendedName>
        <fullName evidence="1">Putative restriction endonuclease domain-containing protein</fullName>
    </recommendedName>
</protein>